<feature type="transmembrane region" description="Helical" evidence="6">
    <location>
        <begin position="167"/>
        <end position="189"/>
    </location>
</feature>
<dbReference type="PROSITE" id="PS50850">
    <property type="entry name" value="MFS"/>
    <property type="match status" value="1"/>
</dbReference>
<organism evidence="8 9">
    <name type="scientific">Ravibacter arvi</name>
    <dbReference type="NCBI Taxonomy" id="2051041"/>
    <lineage>
        <taxon>Bacteria</taxon>
        <taxon>Pseudomonadati</taxon>
        <taxon>Bacteroidota</taxon>
        <taxon>Cytophagia</taxon>
        <taxon>Cytophagales</taxon>
        <taxon>Spirosomataceae</taxon>
        <taxon>Ravibacter</taxon>
    </lineage>
</organism>
<feature type="transmembrane region" description="Helical" evidence="6">
    <location>
        <begin position="50"/>
        <end position="74"/>
    </location>
</feature>
<reference evidence="9" key="1">
    <citation type="journal article" date="2019" name="Int. J. Syst. Evol. Microbiol.">
        <title>The Global Catalogue of Microorganisms (GCM) 10K type strain sequencing project: providing services to taxonomists for standard genome sequencing and annotation.</title>
        <authorList>
            <consortium name="The Broad Institute Genomics Platform"/>
            <consortium name="The Broad Institute Genome Sequencing Center for Infectious Disease"/>
            <person name="Wu L."/>
            <person name="Ma J."/>
        </authorList>
    </citation>
    <scope>NUCLEOTIDE SEQUENCE [LARGE SCALE GENOMIC DNA]</scope>
    <source>
        <strain evidence="9">JCM 31920</strain>
    </source>
</reference>
<dbReference type="InterPro" id="IPR036259">
    <property type="entry name" value="MFS_trans_sf"/>
</dbReference>
<evidence type="ECO:0000256" key="4">
    <source>
        <dbReference type="ARBA" id="ARBA00022989"/>
    </source>
</evidence>
<keyword evidence="3 6" id="KW-0812">Transmembrane</keyword>
<evidence type="ECO:0000313" key="8">
    <source>
        <dbReference type="EMBL" id="GAA4444535.1"/>
    </source>
</evidence>
<evidence type="ECO:0000256" key="2">
    <source>
        <dbReference type="ARBA" id="ARBA00022448"/>
    </source>
</evidence>
<feature type="transmembrane region" description="Helical" evidence="6">
    <location>
        <begin position="357"/>
        <end position="378"/>
    </location>
</feature>
<evidence type="ECO:0000259" key="7">
    <source>
        <dbReference type="PROSITE" id="PS50850"/>
    </source>
</evidence>
<dbReference type="Proteomes" id="UP001501508">
    <property type="component" value="Unassembled WGS sequence"/>
</dbReference>
<keyword evidence="2" id="KW-0813">Transport</keyword>
<gene>
    <name evidence="8" type="ORF">GCM10023091_34860</name>
</gene>
<feature type="transmembrane region" description="Helical" evidence="6">
    <location>
        <begin position="296"/>
        <end position="313"/>
    </location>
</feature>
<sequence>MTLKIRHSSTSYAWLVVGLLSVVGCLNYLDRMMITTMRFSIIESIPMTDAQFGLLTSLFLWIYGFLSPVGGFLADRFKRKWVIIGSLLVWSLVTWLTSFVTTYEGLLATRALMGISEACYIPAGLAMIMDYHRGATRSLANGIHMAGIMIGQSLGFIGGWLAETHSWNFAFSAFGIIGIVYAVVLLLVLKEAPPHPEEASAGSKQTAGPLTLRETLSALLTNREYLKTLFFWGIGGIVVWLVVGWLPTYFKEHFNLSQSMAGIYSTGYFHAASLFGVIAGGFLADRWSKKHPRGRIFVPMVGLSIAAPAVFLASSTDLLYPALAGFMLFAFFRVFLDANMMPVLTLLIDKKFLATGYGILNFIACLIGGASLYAGGVLRDMNVNIGLLFKISAGLLLLIVLILSRLKPLEKKSPDEPAGQD</sequence>
<feature type="transmembrane region" description="Helical" evidence="6">
    <location>
        <begin position="81"/>
        <end position="101"/>
    </location>
</feature>
<feature type="domain" description="Major facilitator superfamily (MFS) profile" evidence="7">
    <location>
        <begin position="16"/>
        <end position="411"/>
    </location>
</feature>
<accession>A0ABP8M810</accession>
<feature type="transmembrane region" description="Helical" evidence="6">
    <location>
        <begin position="229"/>
        <end position="250"/>
    </location>
</feature>
<dbReference type="EMBL" id="BAABEY010000032">
    <property type="protein sequence ID" value="GAA4444535.1"/>
    <property type="molecule type" value="Genomic_DNA"/>
</dbReference>
<proteinExistence type="predicted"/>
<feature type="transmembrane region" description="Helical" evidence="6">
    <location>
        <begin position="107"/>
        <end position="127"/>
    </location>
</feature>
<keyword evidence="9" id="KW-1185">Reference proteome</keyword>
<comment type="subcellular location">
    <subcellularLocation>
        <location evidence="1">Membrane</location>
        <topology evidence="1">Multi-pass membrane protein</topology>
    </subcellularLocation>
</comment>
<dbReference type="Pfam" id="PF07690">
    <property type="entry name" value="MFS_1"/>
    <property type="match status" value="1"/>
</dbReference>
<evidence type="ECO:0000256" key="5">
    <source>
        <dbReference type="ARBA" id="ARBA00023136"/>
    </source>
</evidence>
<dbReference type="PANTHER" id="PTHR23505">
    <property type="entry name" value="SPINSTER"/>
    <property type="match status" value="1"/>
</dbReference>
<evidence type="ECO:0000256" key="6">
    <source>
        <dbReference type="SAM" id="Phobius"/>
    </source>
</evidence>
<feature type="transmembrane region" description="Helical" evidence="6">
    <location>
        <begin position="319"/>
        <end position="336"/>
    </location>
</feature>
<dbReference type="PROSITE" id="PS51257">
    <property type="entry name" value="PROKAR_LIPOPROTEIN"/>
    <property type="match status" value="1"/>
</dbReference>
<keyword evidence="5 6" id="KW-0472">Membrane</keyword>
<feature type="transmembrane region" description="Helical" evidence="6">
    <location>
        <begin position="384"/>
        <end position="403"/>
    </location>
</feature>
<keyword evidence="4 6" id="KW-1133">Transmembrane helix</keyword>
<dbReference type="InterPro" id="IPR011701">
    <property type="entry name" value="MFS"/>
</dbReference>
<evidence type="ECO:0000256" key="1">
    <source>
        <dbReference type="ARBA" id="ARBA00004141"/>
    </source>
</evidence>
<dbReference type="InterPro" id="IPR044770">
    <property type="entry name" value="MFS_spinster-like"/>
</dbReference>
<comment type="caution">
    <text evidence="8">The sequence shown here is derived from an EMBL/GenBank/DDBJ whole genome shotgun (WGS) entry which is preliminary data.</text>
</comment>
<evidence type="ECO:0000256" key="3">
    <source>
        <dbReference type="ARBA" id="ARBA00022692"/>
    </source>
</evidence>
<protein>
    <submittedName>
        <fullName evidence="8">MFS transporter</fullName>
    </submittedName>
</protein>
<name>A0ABP8M810_9BACT</name>
<dbReference type="InterPro" id="IPR020846">
    <property type="entry name" value="MFS_dom"/>
</dbReference>
<dbReference type="PANTHER" id="PTHR23505:SF79">
    <property type="entry name" value="PROTEIN SPINSTER"/>
    <property type="match status" value="1"/>
</dbReference>
<feature type="transmembrane region" description="Helical" evidence="6">
    <location>
        <begin position="12"/>
        <end position="30"/>
    </location>
</feature>
<dbReference type="SUPFAM" id="SSF103473">
    <property type="entry name" value="MFS general substrate transporter"/>
    <property type="match status" value="1"/>
</dbReference>
<evidence type="ECO:0000313" key="9">
    <source>
        <dbReference type="Proteomes" id="UP001501508"/>
    </source>
</evidence>
<feature type="transmembrane region" description="Helical" evidence="6">
    <location>
        <begin position="262"/>
        <end position="284"/>
    </location>
</feature>
<feature type="transmembrane region" description="Helical" evidence="6">
    <location>
        <begin position="139"/>
        <end position="161"/>
    </location>
</feature>
<dbReference type="RefSeq" id="WP_345031554.1">
    <property type="nucleotide sequence ID" value="NZ_BAABEY010000032.1"/>
</dbReference>
<dbReference type="Gene3D" id="1.20.1250.20">
    <property type="entry name" value="MFS general substrate transporter like domains"/>
    <property type="match status" value="1"/>
</dbReference>